<name>A0A177CFE3_9PLEO</name>
<evidence type="ECO:0000256" key="1">
    <source>
        <dbReference type="SAM" id="MobiDB-lite"/>
    </source>
</evidence>
<evidence type="ECO:0000313" key="3">
    <source>
        <dbReference type="Proteomes" id="UP000077069"/>
    </source>
</evidence>
<dbReference type="EMBL" id="KV441552">
    <property type="protein sequence ID" value="OAG05430.1"/>
    <property type="molecule type" value="Genomic_DNA"/>
</dbReference>
<evidence type="ECO:0000313" key="2">
    <source>
        <dbReference type="EMBL" id="OAG05430.1"/>
    </source>
</evidence>
<dbReference type="GeneID" id="28770659"/>
<dbReference type="AlphaFoldDB" id="A0A177CFE3"/>
<reference evidence="2 3" key="1">
    <citation type="submission" date="2016-05" db="EMBL/GenBank/DDBJ databases">
        <title>Comparative analysis of secretome profiles of manganese(II)-oxidizing ascomycete fungi.</title>
        <authorList>
            <consortium name="DOE Joint Genome Institute"/>
            <person name="Zeiner C.A."/>
            <person name="Purvine S.O."/>
            <person name="Zink E.M."/>
            <person name="Wu S."/>
            <person name="Pasa-Tolic L."/>
            <person name="Chaput D.L."/>
            <person name="Haridas S."/>
            <person name="Grigoriev I.V."/>
            <person name="Santelli C.M."/>
            <person name="Hansel C.M."/>
        </authorList>
    </citation>
    <scope>NUCLEOTIDE SEQUENCE [LARGE SCALE GENOMIC DNA]</scope>
    <source>
        <strain evidence="2 3">AP3s5-JAC2a</strain>
    </source>
</reference>
<sequence>MTDDICAADIAQRHAVQLISPCHCKRTATCVGSQACPVTGIHCSRMTAGGHRNPAERSIPLIANKHRIHGLHSRRRNIPNLPELSKHRSESAKASYRSCRSL</sequence>
<dbReference type="RefSeq" id="XP_018035795.1">
    <property type="nucleotide sequence ID" value="XM_018187173.1"/>
</dbReference>
<dbReference type="InParanoid" id="A0A177CFE3"/>
<feature type="compositionally biased region" description="Basic residues" evidence="1">
    <location>
        <begin position="67"/>
        <end position="77"/>
    </location>
</feature>
<organism evidence="2 3">
    <name type="scientific">Paraphaeosphaeria sporulosa</name>
    <dbReference type="NCBI Taxonomy" id="1460663"/>
    <lineage>
        <taxon>Eukaryota</taxon>
        <taxon>Fungi</taxon>
        <taxon>Dikarya</taxon>
        <taxon>Ascomycota</taxon>
        <taxon>Pezizomycotina</taxon>
        <taxon>Dothideomycetes</taxon>
        <taxon>Pleosporomycetidae</taxon>
        <taxon>Pleosporales</taxon>
        <taxon>Massarineae</taxon>
        <taxon>Didymosphaeriaceae</taxon>
        <taxon>Paraphaeosphaeria</taxon>
    </lineage>
</organism>
<proteinExistence type="predicted"/>
<dbReference type="Proteomes" id="UP000077069">
    <property type="component" value="Unassembled WGS sequence"/>
</dbReference>
<protein>
    <submittedName>
        <fullName evidence="2">Uncharacterized protein</fullName>
    </submittedName>
</protein>
<feature type="region of interest" description="Disordered" evidence="1">
    <location>
        <begin position="67"/>
        <end position="102"/>
    </location>
</feature>
<accession>A0A177CFE3</accession>
<keyword evidence="3" id="KW-1185">Reference proteome</keyword>
<gene>
    <name evidence="2" type="ORF">CC84DRAFT_722689</name>
</gene>